<organism evidence="1 2">
    <name type="scientific">Bifidobacterium catenulatum DSM 16992 = JCM 1194 = LMG 11043</name>
    <dbReference type="NCBI Taxonomy" id="566552"/>
    <lineage>
        <taxon>Bacteria</taxon>
        <taxon>Bacillati</taxon>
        <taxon>Actinomycetota</taxon>
        <taxon>Actinomycetes</taxon>
        <taxon>Bifidobacteriales</taxon>
        <taxon>Bifidobacteriaceae</taxon>
        <taxon>Bifidobacterium</taxon>
    </lineage>
</organism>
<gene>
    <name evidence="1" type="ORF">BIFCAT_00577</name>
</gene>
<name>B6XU36_9BIFI</name>
<sequence>MKVPQRSKKGIFAQLLNQRSPRGKIFTFDAWRNAVKYHGNGVAAVVLNHGGHLCFSSRCTQRSAHHR</sequence>
<dbReference type="EMBL" id="ABXY01000011">
    <property type="protein sequence ID" value="EEB21619.1"/>
    <property type="molecule type" value="Genomic_DNA"/>
</dbReference>
<reference evidence="1 2" key="2">
    <citation type="submission" date="2008-10" db="EMBL/GenBank/DDBJ databases">
        <authorList>
            <person name="Fulton L."/>
            <person name="Clifton S."/>
            <person name="Fulton B."/>
            <person name="Xu J."/>
            <person name="Minx P."/>
            <person name="Pepin K.H."/>
            <person name="Johnson M."/>
            <person name="Bhonagiri V."/>
            <person name="Nash W.E."/>
            <person name="Mardis E.R."/>
            <person name="Wilson R.K."/>
        </authorList>
    </citation>
    <scope>NUCLEOTIDE SEQUENCE [LARGE SCALE GENOMIC DNA]</scope>
    <source>
        <strain evidence="1 2">DSM 16992</strain>
    </source>
</reference>
<proteinExistence type="predicted"/>
<evidence type="ECO:0000313" key="2">
    <source>
        <dbReference type="Proteomes" id="UP000003882"/>
    </source>
</evidence>
<dbReference type="AlphaFoldDB" id="B6XU36"/>
<comment type="caution">
    <text evidence="1">The sequence shown here is derived from an EMBL/GenBank/DDBJ whole genome shotgun (WGS) entry which is preliminary data.</text>
</comment>
<evidence type="ECO:0000313" key="1">
    <source>
        <dbReference type="EMBL" id="EEB21619.1"/>
    </source>
</evidence>
<protein>
    <submittedName>
        <fullName evidence="1">Uncharacterized protein</fullName>
    </submittedName>
</protein>
<accession>B6XU36</accession>
<dbReference type="eggNOG" id="ENOG50323AD">
    <property type="taxonomic scope" value="Bacteria"/>
</dbReference>
<reference evidence="1 2" key="1">
    <citation type="submission" date="2008-10" db="EMBL/GenBank/DDBJ databases">
        <title>Draft genome sequence of Bifidobacterium catenulatum (DSM 16992).</title>
        <authorList>
            <person name="Sudarsanam P."/>
            <person name="Ley R."/>
            <person name="Guruge J."/>
            <person name="Turnbaugh P.J."/>
            <person name="Mahowald M."/>
            <person name="Liep D."/>
            <person name="Gordon J."/>
        </authorList>
    </citation>
    <scope>NUCLEOTIDE SEQUENCE [LARGE SCALE GENOMIC DNA]</scope>
    <source>
        <strain evidence="1 2">DSM 16992</strain>
    </source>
</reference>
<dbReference type="Proteomes" id="UP000003882">
    <property type="component" value="Unassembled WGS sequence"/>
</dbReference>